<dbReference type="Proteomes" id="UP000789405">
    <property type="component" value="Unassembled WGS sequence"/>
</dbReference>
<dbReference type="AlphaFoldDB" id="A0A9N8VAJ3"/>
<keyword evidence="4" id="KW-0472">Membrane</keyword>
<dbReference type="InterPro" id="IPR002654">
    <property type="entry name" value="Glyco_trans_25"/>
</dbReference>
<evidence type="ECO:0000256" key="1">
    <source>
        <dbReference type="ARBA" id="ARBA00006721"/>
    </source>
</evidence>
<organism evidence="6 7">
    <name type="scientific">Dentiscutata erythropus</name>
    <dbReference type="NCBI Taxonomy" id="1348616"/>
    <lineage>
        <taxon>Eukaryota</taxon>
        <taxon>Fungi</taxon>
        <taxon>Fungi incertae sedis</taxon>
        <taxon>Mucoromycota</taxon>
        <taxon>Glomeromycotina</taxon>
        <taxon>Glomeromycetes</taxon>
        <taxon>Diversisporales</taxon>
        <taxon>Gigasporaceae</taxon>
        <taxon>Dentiscutata</taxon>
    </lineage>
</organism>
<dbReference type="EMBL" id="CAJVPY010000004">
    <property type="protein sequence ID" value="CAG8443323.1"/>
    <property type="molecule type" value="Genomic_DNA"/>
</dbReference>
<keyword evidence="7" id="KW-1185">Reference proteome</keyword>
<dbReference type="PANTHER" id="PTHR10730:SF53">
    <property type="entry name" value="GLYCOSYLTRANSFERASE 25 FAMILY MEMBER"/>
    <property type="match status" value="1"/>
</dbReference>
<dbReference type="Pfam" id="PF01755">
    <property type="entry name" value="Glyco_transf_25"/>
    <property type="match status" value="2"/>
</dbReference>
<evidence type="ECO:0000259" key="5">
    <source>
        <dbReference type="Pfam" id="PF01755"/>
    </source>
</evidence>
<accession>A0A9N8VAJ3</accession>
<feature type="transmembrane region" description="Helical" evidence="4">
    <location>
        <begin position="10"/>
        <end position="29"/>
    </location>
</feature>
<evidence type="ECO:0000256" key="3">
    <source>
        <dbReference type="ARBA" id="ARBA00022679"/>
    </source>
</evidence>
<evidence type="ECO:0000313" key="6">
    <source>
        <dbReference type="EMBL" id="CAG8443323.1"/>
    </source>
</evidence>
<dbReference type="CDD" id="cd06532">
    <property type="entry name" value="Glyco_transf_25"/>
    <property type="match status" value="2"/>
</dbReference>
<feature type="domain" description="Glycosyl transferase family 25" evidence="5">
    <location>
        <begin position="55"/>
        <end position="226"/>
    </location>
</feature>
<comment type="similarity">
    <text evidence="1">Belongs to the glycosyltransferase 25 family.</text>
</comment>
<evidence type="ECO:0000256" key="2">
    <source>
        <dbReference type="ARBA" id="ARBA00022676"/>
    </source>
</evidence>
<sequence>MRRLINNKKLIFVIVVVLVEFAYVCFWSLNIQIPHFNFTKQFINQNFNSTFLGFDHIYVINISSLPGTYERLKLIENKLNLNFEFFPAVSQFDNELLNEFNQSELSSSQKAYYFSHYKIYQSIAQHKYESALILEDDIDFEHNITSIMTEIYQTLSADWEILYLGHCSDWERNSDMYLSENNNNSPSTYKIFKSKRPYCTHAYAVSYAGALKLLQKLHNITTNPIDLELVNIIKSNEISSYTIVPPVISRWRFDKSTDLYPGRNTSNLFSLKNSTLHSLGLNYVLNNTLGFSHIYIINRVNRVDRRENFESVAKKLNLNFEFFTALPKDDKEALKELRLADNAGLMQTQIASYLSHYKIYQSVINNEYDTALILEDYIEFEPNIDTIITDTFKFLPSDWDLFYFGHCSDHEASGLFIDGQDSSAVYKLYRSRHPLCTHGYAISRAGAFKLIEMLIPASQAIDSELAELNFLGLINSYSIVPPAIVQWGSSSNPSSIASI</sequence>
<name>A0A9N8VAJ3_9GLOM</name>
<feature type="domain" description="Glycosyl transferase family 25" evidence="5">
    <location>
        <begin position="292"/>
        <end position="462"/>
    </location>
</feature>
<dbReference type="PANTHER" id="PTHR10730">
    <property type="entry name" value="PROCOLLAGEN-LYSINE,2-OXOGLUTARATE 5-DIOXYGENASE/GLYCOSYLTRANSFERASE 25 FAMILY MEMBER"/>
    <property type="match status" value="1"/>
</dbReference>
<evidence type="ECO:0000313" key="7">
    <source>
        <dbReference type="Proteomes" id="UP000789405"/>
    </source>
</evidence>
<dbReference type="InterPro" id="IPR050757">
    <property type="entry name" value="Collagen_mod_GT25"/>
</dbReference>
<dbReference type="GO" id="GO:0016740">
    <property type="term" value="F:transferase activity"/>
    <property type="evidence" value="ECO:0007669"/>
    <property type="project" value="UniProtKB-KW"/>
</dbReference>
<dbReference type="OrthoDB" id="2341404at2759"/>
<comment type="caution">
    <text evidence="6">The sequence shown here is derived from an EMBL/GenBank/DDBJ whole genome shotgun (WGS) entry which is preliminary data.</text>
</comment>
<reference evidence="6" key="1">
    <citation type="submission" date="2021-06" db="EMBL/GenBank/DDBJ databases">
        <authorList>
            <person name="Kallberg Y."/>
            <person name="Tangrot J."/>
            <person name="Rosling A."/>
        </authorList>
    </citation>
    <scope>NUCLEOTIDE SEQUENCE</scope>
    <source>
        <strain evidence="6">MA453B</strain>
    </source>
</reference>
<keyword evidence="2" id="KW-0328">Glycosyltransferase</keyword>
<gene>
    <name evidence="6" type="ORF">DERYTH_LOCUS23</name>
</gene>
<proteinExistence type="inferred from homology"/>
<protein>
    <submittedName>
        <fullName evidence="6">27575_t:CDS:1</fullName>
    </submittedName>
</protein>
<keyword evidence="4" id="KW-1133">Transmembrane helix</keyword>
<keyword evidence="4" id="KW-0812">Transmembrane</keyword>
<evidence type="ECO:0000256" key="4">
    <source>
        <dbReference type="SAM" id="Phobius"/>
    </source>
</evidence>
<keyword evidence="3" id="KW-0808">Transferase</keyword>